<gene>
    <name evidence="1" type="ORF">CES85_3991</name>
</gene>
<reference evidence="1 2" key="1">
    <citation type="submission" date="2017-07" db="EMBL/GenBank/DDBJ databases">
        <title>Phylogenetic study on the rhizospheric bacterium Ochrobactrum sp. A44.</title>
        <authorList>
            <person name="Krzyzanowska D.M."/>
            <person name="Ossowicki A."/>
            <person name="Rajewska M."/>
            <person name="Maciag T."/>
            <person name="Kaczynski Z."/>
            <person name="Czerwicka M."/>
            <person name="Jafra S."/>
        </authorList>
    </citation>
    <scope>NUCLEOTIDE SEQUENCE [LARGE SCALE GENOMIC DNA]</scope>
    <source>
        <strain evidence="1 2">A44</strain>
    </source>
</reference>
<protein>
    <submittedName>
        <fullName evidence="1">Uncharacterized protein</fullName>
    </submittedName>
</protein>
<organism evidence="1 2">
    <name type="scientific">Ochrobactrum quorumnocens</name>
    <dbReference type="NCBI Taxonomy" id="271865"/>
    <lineage>
        <taxon>Bacteria</taxon>
        <taxon>Pseudomonadati</taxon>
        <taxon>Pseudomonadota</taxon>
        <taxon>Alphaproteobacteria</taxon>
        <taxon>Hyphomicrobiales</taxon>
        <taxon>Brucellaceae</taxon>
        <taxon>Brucella/Ochrobactrum group</taxon>
        <taxon>Ochrobactrum</taxon>
    </lineage>
</organism>
<accession>A0A248U9F6</accession>
<dbReference type="KEGG" id="och:CES85_3991"/>
<proteinExistence type="predicted"/>
<evidence type="ECO:0000313" key="2">
    <source>
        <dbReference type="Proteomes" id="UP000215256"/>
    </source>
</evidence>
<dbReference type="RefSeq" id="WP_095444213.1">
    <property type="nucleotide sequence ID" value="NZ_CP022603.1"/>
</dbReference>
<dbReference type="AlphaFoldDB" id="A0A248U9F6"/>
<sequence>MRTYIKICMGLLIVVPLAVLMLSAAPAINRGHNAFKAPVVDNTEPEICQRMRGEGMMGKVKAFFAFGICNRW</sequence>
<dbReference type="EMBL" id="CP022603">
    <property type="protein sequence ID" value="ASV83212.1"/>
    <property type="molecule type" value="Genomic_DNA"/>
</dbReference>
<name>A0A248U9F6_9HYPH</name>
<evidence type="ECO:0000313" key="1">
    <source>
        <dbReference type="EMBL" id="ASV83212.1"/>
    </source>
</evidence>
<dbReference type="Proteomes" id="UP000215256">
    <property type="component" value="Chromosome 2"/>
</dbReference>